<gene>
    <name evidence="13" type="ORF">C2S53_020133</name>
</gene>
<keyword evidence="6 13" id="KW-0347">Helicase</keyword>
<evidence type="ECO:0000313" key="13">
    <source>
        <dbReference type="EMBL" id="KAH6824400.1"/>
    </source>
</evidence>
<dbReference type="SMART" id="SM00382">
    <property type="entry name" value="AAA"/>
    <property type="match status" value="2"/>
</dbReference>
<keyword evidence="14" id="KW-1185">Reference proteome</keyword>
<dbReference type="SUPFAM" id="SSF81296">
    <property type="entry name" value="E set domains"/>
    <property type="match status" value="1"/>
</dbReference>
<proteinExistence type="inferred from homology"/>
<dbReference type="InterPro" id="IPR003593">
    <property type="entry name" value="AAA+_ATPase"/>
</dbReference>
<dbReference type="Gene3D" id="1.10.10.10">
    <property type="entry name" value="Winged helix-like DNA-binding domain superfamily/Winged helix DNA-binding domain"/>
    <property type="match status" value="2"/>
</dbReference>
<comment type="similarity">
    <text evidence="1">Belongs to the disease resistance NB-LRR family.</text>
</comment>
<evidence type="ECO:0000313" key="14">
    <source>
        <dbReference type="Proteomes" id="UP001190926"/>
    </source>
</evidence>
<dbReference type="PIRSF" id="PIRSF039073">
    <property type="entry name" value="BRR2"/>
    <property type="match status" value="1"/>
</dbReference>
<evidence type="ECO:0000256" key="10">
    <source>
        <dbReference type="SAM" id="MobiDB-lite"/>
    </source>
</evidence>
<keyword evidence="13" id="KW-0687">Ribonucleoprotein</keyword>
<dbReference type="PANTHER" id="PTHR47961:SF4">
    <property type="entry name" value="ACTIVATING SIGNAL COINTEGRATOR 1 COMPLEX SUBUNIT 3"/>
    <property type="match status" value="1"/>
</dbReference>
<dbReference type="Pfam" id="PF23445">
    <property type="entry name" value="WHD_SNRNP200"/>
    <property type="match status" value="2"/>
</dbReference>
<keyword evidence="5" id="KW-0378">Hydrolase</keyword>
<dbReference type="FunFam" id="3.40.50.300:FF:000198">
    <property type="entry name" value="Activating signal cointegrator 1 complex subunit"/>
    <property type="match status" value="1"/>
</dbReference>
<evidence type="ECO:0000256" key="4">
    <source>
        <dbReference type="ARBA" id="ARBA00022741"/>
    </source>
</evidence>
<dbReference type="GO" id="GO:0016787">
    <property type="term" value="F:hydrolase activity"/>
    <property type="evidence" value="ECO:0007669"/>
    <property type="project" value="UniProtKB-KW"/>
</dbReference>
<dbReference type="Pfam" id="PF24557">
    <property type="entry name" value="DExH14_plug"/>
    <property type="match status" value="1"/>
</dbReference>
<dbReference type="CDD" id="cd18795">
    <property type="entry name" value="SF2_C_Ski2"/>
    <property type="match status" value="2"/>
</dbReference>
<sequence>MLVELPRLTNSLRSPFDADQAYLNRKSFLQNLNLRSSAASIGESELAHKIIYRWDEASFEARQLYKQFIAAVVELMGGEVVSEEFQEVAIKVYRLFSGTSESEDDERDKRILSKKFELQKLVGYSVPEANILKVASLVEKLSSLQNNEHGPGYLTELMSEGSEDVEFGVDLAFRSPARFLVDMPLENGEVFLEETGTSSYNHEGWSNFGGSANSQPCVGAGKYDLEWLRDACDRIVRASTSQLPRDELAMTICRILDSEKPGDEIAGDLLDLVGDSSFEIVQDLIMHRKDLVESIHHGLLVLKSDRSSSNTQIKYPSYATQVTVQTESERQIDKLRRKEEKKNRRGTDHGAENDLSSFSFCSLLQASERKTILDDLVGQGDGAQFAATALPHGTIEIKELDDIAQAAFHGYKSLNRIQSRIYQTTYYSNTNILVCAPTGAGKTNIAMISILHEIGQHLKDGYLHKDEFKIVYVAPMKALAAEVTSTFSHRLAPLNITVRELTGDMQLSKNELEETQWDVITRKSSDMSLSMLVKLLIIDEVHLLNDDRGPVIEALVARTLRQVESTQSMIRIVGLSATLPNYLEVAQFLRVNPETGLFFFDSSYRPVPLQQHYIGISERNFAARNELMNEICFNKVVDSLRRGHQVMVFVHSRKDTGKTAEKMIDMAKVHEDFDLFTNASHPQQGLIKKEVLKSRNRQLVQFFESAVGIHHAGMLRADRGLTERLFSEGLLKVLVCTATLAWGVNLPAHTVVIKVLPGSHCLSEPASRGTLDVVDWLSSHRLSLPNSLPALLNEGPLWFSTQIIDVSFLRLQLMMKGPDILIFTPVVLLQLNVGKTYLLPLNLSKESNTSARVGTQIYDPKAGGWRDLGMLDVMQIFGRAGRPQFDKSGEGIIITSHEKLAYYLRLLTSQLPIESQFINSLKDNLNAEVALGTVTNVKEACAWLGYTYLFIRMKMNPLAYGIGWDEVIADPSLSLKQRALVSDAARALDKAKMMRFDEKSGNFYCTELGRIASHFYIHYSSVETYNEMLRRHMNDSEVIDMVAHSSEFENIVVREEEQDELEKLARTCPLEIKGGPSNKHGKVSILIQILRKLEEREVDLDRLYEMQEKDIGALIRYAPGGKLVKQYLGYFPMVQLFATVSPITRTVLKVDLTITPEFIWKDRFHGTAQRWWILVEDSENDHIYHSELFTLTKKMAKGEAQKLSFTVPIFEPHPPQYFIRAISDSWLHSESFYTISFQNLTLPEAHTTHTELLDLKPLPVTALGNGTYEALYRFTHFNPIQTQAFHVLYHTDQNVLLGAPTGSGKTISAELAMLHLFNTEPDMKVIYIAPLKALVRERMNDWRKRLVSQLGKHMVELTGEYTPNLTALLSADIIISTPEKWDGISRNWHTRSYVKKVGLMILDEIHLLGADRGPILEVIVSRMRYISSQTERSVRFVGLSTALANAHDLADWLGVEENGLFNFKPSVRPVPLEVHIQGYPGKFYCPRMNSMNKPTYAAICTHSPRKPVLIFVSSRRQTRLTALDLIQYAASDEHPRQFLEIPEESLQMIVSQVTDQNLRHTLQFGIGLHHAGLNDKDRSLVEELFANNKIQVLVCTSTLAWGVNLPAHLVIIKGTEYFDAKSKRYVDFPITDILQMMGRAGRPQFDQHGKAIILVHEPKKSFYKKFLYEPFPVESSLREQLHDHINAEIVSGTIRHKEDAIHYLTWTYLFRRLGVNPAYYGLEHTDPGTLSSYLSSLVLNTFEDLEDGGCIKIEEDRVEPMMLGSIASQYYLKYTTVSMFASNIEANTSLEVFLHVLSGASEYDELPVRHNEENHNAELSSKVRYMVDKNLLDDPHVKTNLLFQAHFSRVELPVTDYVTDLKSVLDQSIRIIQAMIDLCANSGWLSSTITCMHLLQMVMQGLWCDKDSSLWMLPCMTDDLVSALSQRGILNVLQLLDVPQESLQFLTKSSTASRLHEELQHFPHIQARLRVQKRSTADNPCVNLNVRLEKTNRHKKTARAFTPRFPKVKDEAWWLVLANTSSSQLYALKRVSFTDVLVTNMALPSNANDFQGMKLIMVSDCYVGFDQEFSIEQLV</sequence>
<keyword evidence="4" id="KW-0547">Nucleotide-binding</keyword>
<evidence type="ECO:0000256" key="7">
    <source>
        <dbReference type="ARBA" id="ARBA00022840"/>
    </source>
</evidence>
<evidence type="ECO:0000256" key="9">
    <source>
        <dbReference type="ARBA" id="ARBA00055371"/>
    </source>
</evidence>
<dbReference type="InterPro" id="IPR014756">
    <property type="entry name" value="Ig_E-set"/>
</dbReference>
<dbReference type="InterPro" id="IPR027417">
    <property type="entry name" value="P-loop_NTPase"/>
</dbReference>
<dbReference type="SMART" id="SM00490">
    <property type="entry name" value="HELICc"/>
    <property type="match status" value="2"/>
</dbReference>
<feature type="domain" description="Helicase C-terminal" evidence="12">
    <location>
        <begin position="1494"/>
        <end position="1701"/>
    </location>
</feature>
<name>A0AAD4J0A6_PERFH</name>
<keyword evidence="3" id="KW-0508">mRNA splicing</keyword>
<dbReference type="Pfam" id="PF02889">
    <property type="entry name" value="Sec63"/>
    <property type="match status" value="3"/>
</dbReference>
<dbReference type="SUPFAM" id="SSF158702">
    <property type="entry name" value="Sec63 N-terminal domain-like"/>
    <property type="match status" value="2"/>
</dbReference>
<dbReference type="InterPro" id="IPR014001">
    <property type="entry name" value="Helicase_ATP-bd"/>
</dbReference>
<dbReference type="GO" id="GO:0005681">
    <property type="term" value="C:spliceosomal complex"/>
    <property type="evidence" value="ECO:0007669"/>
    <property type="project" value="UniProtKB-KW"/>
</dbReference>
<dbReference type="Pfam" id="PF00271">
    <property type="entry name" value="Helicase_C"/>
    <property type="match status" value="1"/>
</dbReference>
<dbReference type="FunFam" id="1.10.10.10:FF:000012">
    <property type="entry name" value="U5 small nuclear ribonucleoprotein helicase"/>
    <property type="match status" value="1"/>
</dbReference>
<dbReference type="InterPro" id="IPR036390">
    <property type="entry name" value="WH_DNA-bd_sf"/>
</dbReference>
<dbReference type="InterPro" id="IPR001650">
    <property type="entry name" value="Helicase_C-like"/>
</dbReference>
<dbReference type="InterPro" id="IPR036388">
    <property type="entry name" value="WH-like_DNA-bd_sf"/>
</dbReference>
<dbReference type="SMART" id="SM00973">
    <property type="entry name" value="Sec63"/>
    <property type="match status" value="2"/>
</dbReference>
<dbReference type="CDD" id="cd18020">
    <property type="entry name" value="DEXHc_ASCC3_1"/>
    <property type="match status" value="1"/>
</dbReference>
<dbReference type="EMBL" id="SDAM02000350">
    <property type="protein sequence ID" value="KAH6824400.1"/>
    <property type="molecule type" value="Genomic_DNA"/>
</dbReference>
<dbReference type="GO" id="GO:0005524">
    <property type="term" value="F:ATP binding"/>
    <property type="evidence" value="ECO:0007669"/>
    <property type="project" value="UniProtKB-KW"/>
</dbReference>
<dbReference type="PANTHER" id="PTHR47961">
    <property type="entry name" value="DNA POLYMERASE THETA, PUTATIVE (AFU_ORTHOLOGUE AFUA_1G05260)-RELATED"/>
    <property type="match status" value="1"/>
</dbReference>
<dbReference type="Proteomes" id="UP001190926">
    <property type="component" value="Unassembled WGS sequence"/>
</dbReference>
<evidence type="ECO:0000256" key="5">
    <source>
        <dbReference type="ARBA" id="ARBA00022801"/>
    </source>
</evidence>
<dbReference type="FunFam" id="3.40.50.300:FF:000102">
    <property type="entry name" value="RNA helicase, activating signal cointegrator 1"/>
    <property type="match status" value="1"/>
</dbReference>
<evidence type="ECO:0000256" key="2">
    <source>
        <dbReference type="ARBA" id="ARBA00012552"/>
    </source>
</evidence>
<dbReference type="InterPro" id="IPR035892">
    <property type="entry name" value="C2_domain_sf"/>
</dbReference>
<accession>A0AAD4J0A6</accession>
<dbReference type="PROSITE" id="PS51194">
    <property type="entry name" value="HELICASE_CTER"/>
    <property type="match status" value="1"/>
</dbReference>
<organism evidence="13 14">
    <name type="scientific">Perilla frutescens var. hirtella</name>
    <name type="common">Perilla citriodora</name>
    <name type="synonym">Perilla setoyensis</name>
    <dbReference type="NCBI Taxonomy" id="608512"/>
    <lineage>
        <taxon>Eukaryota</taxon>
        <taxon>Viridiplantae</taxon>
        <taxon>Streptophyta</taxon>
        <taxon>Embryophyta</taxon>
        <taxon>Tracheophyta</taxon>
        <taxon>Spermatophyta</taxon>
        <taxon>Magnoliopsida</taxon>
        <taxon>eudicotyledons</taxon>
        <taxon>Gunneridae</taxon>
        <taxon>Pentapetalae</taxon>
        <taxon>asterids</taxon>
        <taxon>lamiids</taxon>
        <taxon>Lamiales</taxon>
        <taxon>Lamiaceae</taxon>
        <taxon>Nepetoideae</taxon>
        <taxon>Elsholtzieae</taxon>
        <taxon>Perilla</taxon>
    </lineage>
</organism>
<feature type="domain" description="Helicase ATP-binding" evidence="11">
    <location>
        <begin position="1286"/>
        <end position="1461"/>
    </location>
</feature>
<dbReference type="InterPro" id="IPR004179">
    <property type="entry name" value="Sec63-dom"/>
</dbReference>
<dbReference type="InterPro" id="IPR056379">
    <property type="entry name" value="DExH14_plug"/>
</dbReference>
<evidence type="ECO:0000256" key="6">
    <source>
        <dbReference type="ARBA" id="ARBA00022806"/>
    </source>
</evidence>
<keyword evidence="3" id="KW-0747">Spliceosome</keyword>
<evidence type="ECO:0000256" key="1">
    <source>
        <dbReference type="ARBA" id="ARBA00008894"/>
    </source>
</evidence>
<dbReference type="Gene3D" id="1.10.3380.10">
    <property type="entry name" value="Sec63 N-terminal domain-like domain"/>
    <property type="match status" value="2"/>
</dbReference>
<dbReference type="InterPro" id="IPR050474">
    <property type="entry name" value="Hel308_SKI2-like"/>
</dbReference>
<dbReference type="PROSITE" id="PS51192">
    <property type="entry name" value="HELICASE_ATP_BIND_1"/>
    <property type="match status" value="2"/>
</dbReference>
<dbReference type="FunFam" id="1.10.10.10:FF:000024">
    <property type="entry name" value="U5 small nuclear ribonucleoprotein helicase"/>
    <property type="match status" value="1"/>
</dbReference>
<evidence type="ECO:0000256" key="8">
    <source>
        <dbReference type="ARBA" id="ARBA00047984"/>
    </source>
</evidence>
<dbReference type="InterPro" id="IPR057842">
    <property type="entry name" value="WH_MER3"/>
</dbReference>
<evidence type="ECO:0000256" key="3">
    <source>
        <dbReference type="ARBA" id="ARBA00022728"/>
    </source>
</evidence>
<feature type="domain" description="Helicase ATP-binding" evidence="11">
    <location>
        <begin position="423"/>
        <end position="597"/>
    </location>
</feature>
<dbReference type="SUPFAM" id="SSF52540">
    <property type="entry name" value="P-loop containing nucleoside triphosphate hydrolases"/>
    <property type="match status" value="5"/>
</dbReference>
<dbReference type="GO" id="GO:0003724">
    <property type="term" value="F:RNA helicase activity"/>
    <property type="evidence" value="ECO:0007669"/>
    <property type="project" value="UniProtKB-EC"/>
</dbReference>
<dbReference type="SUPFAM" id="SSF46785">
    <property type="entry name" value="Winged helix' DNA-binding domain"/>
    <property type="match status" value="2"/>
</dbReference>
<feature type="region of interest" description="Disordered" evidence="10">
    <location>
        <begin position="329"/>
        <end position="351"/>
    </location>
</feature>
<protein>
    <recommendedName>
        <fullName evidence="2">RNA helicase</fullName>
        <ecNumber evidence="2">3.6.4.13</ecNumber>
    </recommendedName>
</protein>
<dbReference type="FunFam" id="3.40.50.300:FF:000231">
    <property type="entry name" value="Activating signal cointegrator 1 complex subunit 3"/>
    <property type="match status" value="1"/>
</dbReference>
<keyword evidence="7" id="KW-0067">ATP-binding</keyword>
<dbReference type="InterPro" id="IPR011545">
    <property type="entry name" value="DEAD/DEAH_box_helicase_dom"/>
</dbReference>
<comment type="caution">
    <text evidence="13">The sequence shown here is derived from an EMBL/GenBank/DDBJ whole genome shotgun (WGS) entry which is preliminary data.</text>
</comment>
<comment type="catalytic activity">
    <reaction evidence="8">
        <text>ATP + H2O = ADP + phosphate + H(+)</text>
        <dbReference type="Rhea" id="RHEA:13065"/>
        <dbReference type="ChEBI" id="CHEBI:15377"/>
        <dbReference type="ChEBI" id="CHEBI:15378"/>
        <dbReference type="ChEBI" id="CHEBI:30616"/>
        <dbReference type="ChEBI" id="CHEBI:43474"/>
        <dbReference type="ChEBI" id="CHEBI:456216"/>
        <dbReference type="EC" id="3.6.4.13"/>
    </reaction>
</comment>
<dbReference type="FunFam" id="2.60.40.150:FF:000004">
    <property type="entry name" value="RNA helicase, activating signal cointegrator 1"/>
    <property type="match status" value="1"/>
</dbReference>
<dbReference type="SMART" id="SM00487">
    <property type="entry name" value="DEXDc"/>
    <property type="match status" value="2"/>
</dbReference>
<dbReference type="CDD" id="cd18022">
    <property type="entry name" value="DEXHc_ASCC3_2"/>
    <property type="match status" value="1"/>
</dbReference>
<dbReference type="Gene3D" id="2.60.40.150">
    <property type="entry name" value="C2 domain"/>
    <property type="match status" value="2"/>
</dbReference>
<dbReference type="FunFam" id="1.10.3380.10:FF:000002">
    <property type="entry name" value="Activating signal cointegrator 1 complex subunit 3"/>
    <property type="match status" value="1"/>
</dbReference>
<dbReference type="EC" id="3.6.4.13" evidence="2"/>
<keyword evidence="3" id="KW-0507">mRNA processing</keyword>
<reference evidence="13 14" key="1">
    <citation type="journal article" date="2021" name="Nat. Commun.">
        <title>Incipient diploidization of the medicinal plant Perilla within 10,000 years.</title>
        <authorList>
            <person name="Zhang Y."/>
            <person name="Shen Q."/>
            <person name="Leng L."/>
            <person name="Zhang D."/>
            <person name="Chen S."/>
            <person name="Shi Y."/>
            <person name="Ning Z."/>
            <person name="Chen S."/>
        </authorList>
    </citation>
    <scope>NUCLEOTIDE SEQUENCE [LARGE SCALE GENOMIC DNA]</scope>
    <source>
        <strain evidence="14">cv. PC099</strain>
    </source>
</reference>
<dbReference type="GO" id="GO:0003676">
    <property type="term" value="F:nucleic acid binding"/>
    <property type="evidence" value="ECO:0007669"/>
    <property type="project" value="InterPro"/>
</dbReference>
<comment type="function">
    <text evidence="9">RNA helicase that plays an essential role in pre-mRNA splicing as component of the U5 snRNP and U4/U6-U5 tri-snRNP complexes. Involved in spliceosome assembly, activation and disassembly.</text>
</comment>
<dbReference type="Gene3D" id="3.40.50.300">
    <property type="entry name" value="P-loop containing nucleotide triphosphate hydrolases"/>
    <property type="match status" value="5"/>
</dbReference>
<evidence type="ECO:0000259" key="12">
    <source>
        <dbReference type="PROSITE" id="PS51194"/>
    </source>
</evidence>
<evidence type="ECO:0000259" key="11">
    <source>
        <dbReference type="PROSITE" id="PS51192"/>
    </source>
</evidence>
<dbReference type="Pfam" id="PF00270">
    <property type="entry name" value="DEAD"/>
    <property type="match status" value="2"/>
</dbReference>